<keyword evidence="2" id="KW-1185">Reference proteome</keyword>
<organism evidence="1 2">
    <name type="scientific">Solanum pinnatisectum</name>
    <name type="common">tansyleaf nightshade</name>
    <dbReference type="NCBI Taxonomy" id="50273"/>
    <lineage>
        <taxon>Eukaryota</taxon>
        <taxon>Viridiplantae</taxon>
        <taxon>Streptophyta</taxon>
        <taxon>Embryophyta</taxon>
        <taxon>Tracheophyta</taxon>
        <taxon>Spermatophyta</taxon>
        <taxon>Magnoliopsida</taxon>
        <taxon>eudicotyledons</taxon>
        <taxon>Gunneridae</taxon>
        <taxon>Pentapetalae</taxon>
        <taxon>asterids</taxon>
        <taxon>lamiids</taxon>
        <taxon>Solanales</taxon>
        <taxon>Solanaceae</taxon>
        <taxon>Solanoideae</taxon>
        <taxon>Solaneae</taxon>
        <taxon>Solanum</taxon>
    </lineage>
</organism>
<dbReference type="PANTHER" id="PTHR33710:SF89">
    <property type="match status" value="1"/>
</dbReference>
<accession>A0AAV9LWL0</accession>
<proteinExistence type="predicted"/>
<reference evidence="1 2" key="1">
    <citation type="submission" date="2023-10" db="EMBL/GenBank/DDBJ databases">
        <title>Genome-Wide Identification Analysis in wild type Solanum Pinnatisectum Reveals Some Genes Defensing Phytophthora Infestans.</title>
        <authorList>
            <person name="Sun C."/>
        </authorList>
    </citation>
    <scope>NUCLEOTIDE SEQUENCE [LARGE SCALE GENOMIC DNA]</scope>
    <source>
        <strain evidence="1">LQN</strain>
        <tissue evidence="1">Leaf</tissue>
    </source>
</reference>
<dbReference type="Proteomes" id="UP001311915">
    <property type="component" value="Unassembled WGS sequence"/>
</dbReference>
<evidence type="ECO:0000313" key="1">
    <source>
        <dbReference type="EMBL" id="KAK4729404.1"/>
    </source>
</evidence>
<name>A0AAV9LWL0_9SOLN</name>
<dbReference type="SUPFAM" id="SSF56219">
    <property type="entry name" value="DNase I-like"/>
    <property type="match status" value="1"/>
</dbReference>
<gene>
    <name evidence="1" type="ORF">R3W88_022392</name>
</gene>
<dbReference type="InterPro" id="IPR036691">
    <property type="entry name" value="Endo/exonu/phosph_ase_sf"/>
</dbReference>
<dbReference type="EMBL" id="JAWPEI010000004">
    <property type="protein sequence ID" value="KAK4729404.1"/>
    <property type="molecule type" value="Genomic_DNA"/>
</dbReference>
<comment type="caution">
    <text evidence="1">The sequence shown here is derived from an EMBL/GenBank/DDBJ whole genome shotgun (WGS) entry which is preliminary data.</text>
</comment>
<dbReference type="PANTHER" id="PTHR33710">
    <property type="entry name" value="BNAC02G09200D PROTEIN"/>
    <property type="match status" value="1"/>
</dbReference>
<evidence type="ECO:0000313" key="2">
    <source>
        <dbReference type="Proteomes" id="UP001311915"/>
    </source>
</evidence>
<sequence length="233" mass="27066">MRELVANAKGPLLCMGDYNAILQAEDRPQGSPVQDMEVKDFNEFLINSGMHELKIVGDRALVNAEWILHMPIMEVTILKPGISDHSPLRIVLDKMCQNKYKNFRFFNCIADHPRFLQLVQEAWQGGGKGGMKEIWWKLKKVIRAIKVLNNTEFRGVRDRIQNIRTQLSQIQYEMLDHNLVQAKKGQEKDLKLQLEKWSLIEDSAMRQKSRVQWLSLGDANTSYFFAHMKNRLA</sequence>
<dbReference type="AlphaFoldDB" id="A0AAV9LWL0"/>
<dbReference type="Gene3D" id="3.60.10.10">
    <property type="entry name" value="Endonuclease/exonuclease/phosphatase"/>
    <property type="match status" value="1"/>
</dbReference>
<protein>
    <submittedName>
        <fullName evidence="1">Uncharacterized protein</fullName>
    </submittedName>
</protein>